<evidence type="ECO:0000256" key="4">
    <source>
        <dbReference type="RuleBase" id="RU003476"/>
    </source>
</evidence>
<keyword evidence="3 4" id="KW-0378">Hydrolase</keyword>
<evidence type="ECO:0000256" key="3">
    <source>
        <dbReference type="ARBA" id="ARBA00022801"/>
    </source>
</evidence>
<dbReference type="PROSITE" id="PS00893">
    <property type="entry name" value="NUDIX_BOX"/>
    <property type="match status" value="1"/>
</dbReference>
<dbReference type="AlphaFoldDB" id="A0A5B0EJW4"/>
<evidence type="ECO:0000313" key="6">
    <source>
        <dbReference type="EMBL" id="KAA0979006.1"/>
    </source>
</evidence>
<comment type="similarity">
    <text evidence="2 4">Belongs to the Nudix hydrolase family.</text>
</comment>
<evidence type="ECO:0000259" key="5">
    <source>
        <dbReference type="PROSITE" id="PS51462"/>
    </source>
</evidence>
<protein>
    <submittedName>
        <fullName evidence="6">NUDIX domain-containing protein</fullName>
    </submittedName>
</protein>
<dbReference type="Pfam" id="PF00293">
    <property type="entry name" value="NUDIX"/>
    <property type="match status" value="1"/>
</dbReference>
<comment type="cofactor">
    <cofactor evidence="1">
        <name>Mg(2+)</name>
        <dbReference type="ChEBI" id="CHEBI:18420"/>
    </cofactor>
</comment>
<organism evidence="6 7">
    <name type="scientific">Paeniglutamicibacter gangotriensis</name>
    <dbReference type="NCBI Taxonomy" id="254787"/>
    <lineage>
        <taxon>Bacteria</taxon>
        <taxon>Bacillati</taxon>
        <taxon>Actinomycetota</taxon>
        <taxon>Actinomycetes</taxon>
        <taxon>Micrococcales</taxon>
        <taxon>Micrococcaceae</taxon>
        <taxon>Paeniglutamicibacter</taxon>
    </lineage>
</organism>
<dbReference type="PANTHER" id="PTHR43046">
    <property type="entry name" value="GDP-MANNOSE MANNOSYL HYDROLASE"/>
    <property type="match status" value="1"/>
</dbReference>
<dbReference type="PROSITE" id="PS51462">
    <property type="entry name" value="NUDIX"/>
    <property type="match status" value="1"/>
</dbReference>
<name>A0A5B0EJW4_9MICC</name>
<sequence>MPKILIIAALQLLDPRGRILLVRKKGTTMFMQPGGKLEPGESPQAAVLREVQEEVGLEFGADKVVSLGLWKGPAANEADTFIHAHLFSAQTSDTPSARAEIEELLWIDPAAALTRSDIAPLLRDKVLPGLLGR</sequence>
<dbReference type="Proteomes" id="UP000323856">
    <property type="component" value="Unassembled WGS sequence"/>
</dbReference>
<feature type="domain" description="Nudix hydrolase" evidence="5">
    <location>
        <begin position="2"/>
        <end position="131"/>
    </location>
</feature>
<dbReference type="EMBL" id="VOBL01000003">
    <property type="protein sequence ID" value="KAA0979006.1"/>
    <property type="molecule type" value="Genomic_DNA"/>
</dbReference>
<proteinExistence type="inferred from homology"/>
<dbReference type="PRINTS" id="PR00502">
    <property type="entry name" value="NUDIXFAMILY"/>
</dbReference>
<gene>
    <name evidence="6" type="ORF">FQ154_04465</name>
</gene>
<dbReference type="CDD" id="cd04690">
    <property type="entry name" value="NUDIX_Hydrolase"/>
    <property type="match status" value="1"/>
</dbReference>
<dbReference type="InterPro" id="IPR000086">
    <property type="entry name" value="NUDIX_hydrolase_dom"/>
</dbReference>
<evidence type="ECO:0000256" key="1">
    <source>
        <dbReference type="ARBA" id="ARBA00001946"/>
    </source>
</evidence>
<dbReference type="Gene3D" id="3.90.79.10">
    <property type="entry name" value="Nucleoside Triphosphate Pyrophosphohydrolase"/>
    <property type="match status" value="1"/>
</dbReference>
<reference evidence="6 7" key="1">
    <citation type="submission" date="2019-07" db="EMBL/GenBank/DDBJ databases">
        <title>Analysis of the biochemical properties, biological activity and biotechnological potential of siderophores and biosurfactants produced by Antarctic psychrotolerant bacteria.</title>
        <authorList>
            <person name="Styczynski M."/>
            <person name="Krucon T."/>
            <person name="Decewicz P."/>
            <person name="Dziewit L."/>
        </authorList>
    </citation>
    <scope>NUCLEOTIDE SEQUENCE [LARGE SCALE GENOMIC DNA]</scope>
    <source>
        <strain evidence="6 7">ANT_H27</strain>
    </source>
</reference>
<evidence type="ECO:0000256" key="2">
    <source>
        <dbReference type="ARBA" id="ARBA00005582"/>
    </source>
</evidence>
<accession>A0A5B0EJW4</accession>
<comment type="caution">
    <text evidence="6">The sequence shown here is derived from an EMBL/GenBank/DDBJ whole genome shotgun (WGS) entry which is preliminary data.</text>
</comment>
<dbReference type="InterPro" id="IPR020476">
    <property type="entry name" value="Nudix_hydrolase"/>
</dbReference>
<dbReference type="PANTHER" id="PTHR43046:SF2">
    <property type="entry name" value="8-OXO-DGTP DIPHOSPHATASE-RELATED"/>
    <property type="match status" value="1"/>
</dbReference>
<dbReference type="RefSeq" id="WP_043475016.1">
    <property type="nucleotide sequence ID" value="NZ_JBITUG010000027.1"/>
</dbReference>
<dbReference type="InterPro" id="IPR015797">
    <property type="entry name" value="NUDIX_hydrolase-like_dom_sf"/>
</dbReference>
<evidence type="ECO:0000313" key="7">
    <source>
        <dbReference type="Proteomes" id="UP000323856"/>
    </source>
</evidence>
<dbReference type="OrthoDB" id="9801098at2"/>
<dbReference type="SUPFAM" id="SSF55811">
    <property type="entry name" value="Nudix"/>
    <property type="match status" value="1"/>
</dbReference>
<dbReference type="GO" id="GO:0016787">
    <property type="term" value="F:hydrolase activity"/>
    <property type="evidence" value="ECO:0007669"/>
    <property type="project" value="UniProtKB-KW"/>
</dbReference>
<dbReference type="InterPro" id="IPR020084">
    <property type="entry name" value="NUDIX_hydrolase_CS"/>
</dbReference>